<feature type="coiled-coil region" evidence="4">
    <location>
        <begin position="666"/>
        <end position="693"/>
    </location>
</feature>
<accession>A0ABT9ZV93</accession>
<dbReference type="Gene3D" id="3.40.50.300">
    <property type="entry name" value="P-loop containing nucleotide triphosphate hydrolases"/>
    <property type="match status" value="2"/>
</dbReference>
<dbReference type="PANTHER" id="PTHR32114">
    <property type="entry name" value="ABC TRANSPORTER ABCH.3"/>
    <property type="match status" value="1"/>
</dbReference>
<dbReference type="EMBL" id="JAUSUG010000009">
    <property type="protein sequence ID" value="MDQ0255166.1"/>
    <property type="molecule type" value="Genomic_DNA"/>
</dbReference>
<feature type="coiled-coil region" evidence="4">
    <location>
        <begin position="491"/>
        <end position="525"/>
    </location>
</feature>
<keyword evidence="6" id="KW-0378">Hydrolase</keyword>
<feature type="domain" description="Rad50/SbcC-type AAA" evidence="5">
    <location>
        <begin position="5"/>
        <end position="270"/>
    </location>
</feature>
<dbReference type="InterPro" id="IPR027417">
    <property type="entry name" value="P-loop_NTPase"/>
</dbReference>
<dbReference type="Pfam" id="PF13476">
    <property type="entry name" value="AAA_23"/>
    <property type="match status" value="1"/>
</dbReference>
<proteinExistence type="inferred from homology"/>
<dbReference type="InterPro" id="IPR038729">
    <property type="entry name" value="Rad50/SbcC_AAA"/>
</dbReference>
<evidence type="ECO:0000256" key="3">
    <source>
        <dbReference type="ARBA" id="ARBA00013368"/>
    </source>
</evidence>
<dbReference type="Proteomes" id="UP001230005">
    <property type="component" value="Unassembled WGS sequence"/>
</dbReference>
<gene>
    <name evidence="6" type="ORF">J2S74_002548</name>
</gene>
<evidence type="ECO:0000313" key="7">
    <source>
        <dbReference type="Proteomes" id="UP001230005"/>
    </source>
</evidence>
<keyword evidence="7" id="KW-1185">Reference proteome</keyword>
<protein>
    <recommendedName>
        <fullName evidence="3">Nuclease SbcCD subunit C</fullName>
    </recommendedName>
</protein>
<feature type="coiled-coil region" evidence="4">
    <location>
        <begin position="318"/>
        <end position="345"/>
    </location>
</feature>
<feature type="coiled-coil region" evidence="4">
    <location>
        <begin position="562"/>
        <end position="589"/>
    </location>
</feature>
<dbReference type="SUPFAM" id="SSF52540">
    <property type="entry name" value="P-loop containing nucleoside triphosphate hydrolases"/>
    <property type="match status" value="1"/>
</dbReference>
<keyword evidence="6" id="KW-0269">Exonuclease</keyword>
<feature type="coiled-coil region" evidence="4">
    <location>
        <begin position="922"/>
        <end position="969"/>
    </location>
</feature>
<evidence type="ECO:0000313" key="6">
    <source>
        <dbReference type="EMBL" id="MDQ0255166.1"/>
    </source>
</evidence>
<feature type="coiled-coil region" evidence="4">
    <location>
        <begin position="870"/>
        <end position="897"/>
    </location>
</feature>
<dbReference type="Pfam" id="PF13558">
    <property type="entry name" value="SbcC_Walker_B"/>
    <property type="match status" value="1"/>
</dbReference>
<evidence type="ECO:0000256" key="1">
    <source>
        <dbReference type="ARBA" id="ARBA00006930"/>
    </source>
</evidence>
<evidence type="ECO:0000259" key="5">
    <source>
        <dbReference type="Pfam" id="PF13476"/>
    </source>
</evidence>
<comment type="similarity">
    <text evidence="1">Belongs to the SMC family. SbcC subfamily.</text>
</comment>
<feature type="coiled-coil region" evidence="4">
    <location>
        <begin position="184"/>
        <end position="287"/>
    </location>
</feature>
<evidence type="ECO:0000256" key="2">
    <source>
        <dbReference type="ARBA" id="ARBA00011322"/>
    </source>
</evidence>
<dbReference type="PANTHER" id="PTHR32114:SF2">
    <property type="entry name" value="ABC TRANSPORTER ABCH.3"/>
    <property type="match status" value="1"/>
</dbReference>
<comment type="subunit">
    <text evidence="2">Heterodimer of SbcC and SbcD.</text>
</comment>
<keyword evidence="4" id="KW-0175">Coiled coil</keyword>
<evidence type="ECO:0000256" key="4">
    <source>
        <dbReference type="SAM" id="Coils"/>
    </source>
</evidence>
<feature type="coiled-coil region" evidence="4">
    <location>
        <begin position="370"/>
        <end position="411"/>
    </location>
</feature>
<dbReference type="GO" id="GO:0004527">
    <property type="term" value="F:exonuclease activity"/>
    <property type="evidence" value="ECO:0007669"/>
    <property type="project" value="UniProtKB-KW"/>
</dbReference>
<keyword evidence="6" id="KW-0540">Nuclease</keyword>
<sequence>MKPIKLSVKGLHSFREKQTVDFEALCEGGVFGIFGPTGSGKSSLLDAMTLALYGKVERAPNNTQGILNHAEDTLAVSFTFQLGHGGRAKRYEVERTFKRSGEANIRSATCRFIDITVTPEVIADKAGDVTKAVEDLLGLSIDDFTRAVVLPQGKFSEFLSLKGSDRRQMLQRLFHLEKYGDELIAKLKSRLSFTKQEIEKIESEQAGLGNASKEAVEEAKGKVAQLTKELEDTRKSHELLGKQLEEEKTIRKWIEEKARVEKALSELLQQEKGVEELERKLKMALEAAVLLPYVNEMEDSKQSVITLEKEVTDITLKWNQLKEGLEKAEKEYEQAKLAKEQQETPLRLKLDEYSRILEELTSIKKEESALVELGTSLEKLHAEIEEIKGKKAKGEDDLRRYEEAQRDLKAKLQGLEVPLEEKKQIQVAMEEKRSLLQITSKWSELQGEKASLLEKKSDLDKEMTIGEEAVASLKAQLTNIFKQLYQWYERASEEEREIGTFYKRLKEQKEELEKEKRHLLANQLRQDLQEDKPCPVCGSLHHPLSEVAAVADSHGDEDYLWIEATMEQIRSEERNLEHLKWRLAEETRKLNDVFTADEVGKLSAVEVKSVGLLNQSREVFEAQWVNYSNKLRKEKVTIESLLTKVDDLYKQYQVAQDVVKGIFTNQKSYHERVVEMEKRIQEQQEQYESLKKQWQESYPHFSLEEMEGMVATLQKKEEEATICRQRIEKSQPFIEGKQKEIARLQEKLQELLVSQSSLNSELTQRQKAATDKKTQIHEVVGDTDVQSQMDKVNRDLEQLTARFKHGEAVWKQTSDAFKEIEQRYTVSQESLKHARERLDRAEVNWSEQLKRTSFDSIEEVKHASLTDAQMKQMEDAITQFNREKEQLRIKRDNCEKELGDKSISEEQFEQTVTVFNESKGKLEELGSERGGALATLKELEQRVQRYEKLEEERKQLKVENDRLAKLDHVFRGKAFVEYIAEEQLVQVSRLASERLHSLTRGRYAIEVDSSGGFIIRDDANGGVRRPVSTLSGGETFLTSLALALSLSASIQLKGEHPLEFFFLDEGFGTLDQELLEIVINALEKLHTDNLSVGVISHVPELRERLPRKLIVSRAEDGGKGSSVRLESM</sequence>
<organism evidence="6 7">
    <name type="scientific">Evansella vedderi</name>
    <dbReference type="NCBI Taxonomy" id="38282"/>
    <lineage>
        <taxon>Bacteria</taxon>
        <taxon>Bacillati</taxon>
        <taxon>Bacillota</taxon>
        <taxon>Bacilli</taxon>
        <taxon>Bacillales</taxon>
        <taxon>Bacillaceae</taxon>
        <taxon>Evansella</taxon>
    </lineage>
</organism>
<feature type="coiled-coil region" evidence="4">
    <location>
        <begin position="734"/>
        <end position="761"/>
    </location>
</feature>
<dbReference type="RefSeq" id="WP_307326110.1">
    <property type="nucleotide sequence ID" value="NZ_JAUSUG010000009.1"/>
</dbReference>
<name>A0ABT9ZV93_9BACI</name>
<comment type="caution">
    <text evidence="6">The sequence shown here is derived from an EMBL/GenBank/DDBJ whole genome shotgun (WGS) entry which is preliminary data.</text>
</comment>
<reference evidence="6 7" key="1">
    <citation type="submission" date="2023-07" db="EMBL/GenBank/DDBJ databases">
        <title>Genomic Encyclopedia of Type Strains, Phase IV (KMG-IV): sequencing the most valuable type-strain genomes for metagenomic binning, comparative biology and taxonomic classification.</title>
        <authorList>
            <person name="Goeker M."/>
        </authorList>
    </citation>
    <scope>NUCLEOTIDE SEQUENCE [LARGE SCALE GENOMIC DNA]</scope>
    <source>
        <strain evidence="6 7">DSM 9768</strain>
    </source>
</reference>